<dbReference type="Gene3D" id="3.40.50.300">
    <property type="entry name" value="P-loop containing nucleotide triphosphate hydrolases"/>
    <property type="match status" value="1"/>
</dbReference>
<dbReference type="Pfam" id="PF20720">
    <property type="entry name" value="nSTAND3"/>
    <property type="match status" value="1"/>
</dbReference>
<evidence type="ECO:0000259" key="1">
    <source>
        <dbReference type="Pfam" id="PF20720"/>
    </source>
</evidence>
<dbReference type="RefSeq" id="WP_348944745.1">
    <property type="nucleotide sequence ID" value="NZ_CP157355.1"/>
</dbReference>
<dbReference type="InterPro" id="IPR049050">
    <property type="entry name" value="nSTAND3"/>
</dbReference>
<sequence>MESDIYGKEDLNDLLKIKPDIEKRHYKLWLQSASVLSHVLNHAVFGRSEFSLQETLQSSSKYAVTENHRLALELLEKLHVVIITGEPGVGKTTLADHLCLHYVAQEFSFVKITNEVREAESIFENDSKQVFYFDDFLGRNYLDALKGHEGNQITQFIRRVSSNKNKRFILTSRSTILNQGKLLIDCFEHNNLQRNEFELKIKSLSELDKAHILYNHIWHSGLEEDYINQLYVDKRCKLIITHKNFNPRLIGYITDANRIESYGTTEYWSYINQSLDNPSLMWENPFIAQQDDFGRAIIFLVVLNGKEIAEKKSTGAYHSFTALPSN</sequence>
<dbReference type="EMBL" id="CP157355">
    <property type="protein sequence ID" value="XBM00392.1"/>
    <property type="molecule type" value="Genomic_DNA"/>
</dbReference>
<organism evidence="2">
    <name type="scientific">Chitinibacter mangrovi</name>
    <dbReference type="NCBI Taxonomy" id="3153927"/>
    <lineage>
        <taxon>Bacteria</taxon>
        <taxon>Pseudomonadati</taxon>
        <taxon>Pseudomonadota</taxon>
        <taxon>Betaproteobacteria</taxon>
        <taxon>Neisseriales</taxon>
        <taxon>Chitinibacteraceae</taxon>
        <taxon>Chitinibacter</taxon>
    </lineage>
</organism>
<proteinExistence type="predicted"/>
<feature type="domain" description="Novel STAND NTPase 3" evidence="1">
    <location>
        <begin position="62"/>
        <end position="219"/>
    </location>
</feature>
<dbReference type="SUPFAM" id="SSF52540">
    <property type="entry name" value="P-loop containing nucleoside triphosphate hydrolases"/>
    <property type="match status" value="1"/>
</dbReference>
<protein>
    <recommendedName>
        <fullName evidence="1">Novel STAND NTPase 3 domain-containing protein</fullName>
    </recommendedName>
</protein>
<dbReference type="AlphaFoldDB" id="A0AAU7F779"/>
<accession>A0AAU7F779</accession>
<dbReference type="InterPro" id="IPR027417">
    <property type="entry name" value="P-loop_NTPase"/>
</dbReference>
<evidence type="ECO:0000313" key="2">
    <source>
        <dbReference type="EMBL" id="XBM00392.1"/>
    </source>
</evidence>
<reference evidence="2" key="1">
    <citation type="submission" date="2024-05" db="EMBL/GenBank/DDBJ databases">
        <authorList>
            <person name="Yang L."/>
            <person name="Pan L."/>
        </authorList>
    </citation>
    <scope>NUCLEOTIDE SEQUENCE</scope>
    <source>
        <strain evidence="2">FCG-7</strain>
    </source>
</reference>
<dbReference type="KEGG" id="cmav:ABHF33_15230"/>
<gene>
    <name evidence="2" type="ORF">ABHF33_15230</name>
</gene>
<name>A0AAU7F779_9NEIS</name>